<gene>
    <name evidence="11" type="ordered locus">SpiGrapes_0489</name>
</gene>
<keyword evidence="6" id="KW-0547">Nucleotide-binding</keyword>
<dbReference type="InterPro" id="IPR002646">
    <property type="entry name" value="PolA_pol_head_dom"/>
</dbReference>
<name>G8QWQ0_SPHPG</name>
<dbReference type="SUPFAM" id="SSF81891">
    <property type="entry name" value="Poly A polymerase C-terminal region-like"/>
    <property type="match status" value="1"/>
</dbReference>
<feature type="domain" description="HD" evidence="10">
    <location>
        <begin position="247"/>
        <end position="349"/>
    </location>
</feature>
<dbReference type="eggNOG" id="COG1078">
    <property type="taxonomic scope" value="Bacteria"/>
</dbReference>
<comment type="cofactor">
    <cofactor evidence="1">
        <name>Mg(2+)</name>
        <dbReference type="ChEBI" id="CHEBI:18420"/>
    </cofactor>
</comment>
<dbReference type="CDD" id="cd00077">
    <property type="entry name" value="HDc"/>
    <property type="match status" value="1"/>
</dbReference>
<keyword evidence="7" id="KW-0460">Magnesium</keyword>
<dbReference type="GO" id="GO:0008033">
    <property type="term" value="P:tRNA processing"/>
    <property type="evidence" value="ECO:0007669"/>
    <property type="project" value="UniProtKB-KW"/>
</dbReference>
<keyword evidence="2 9" id="KW-0808">Transferase</keyword>
<dbReference type="InterPro" id="IPR043519">
    <property type="entry name" value="NT_sf"/>
</dbReference>
<proteinExistence type="inferred from homology"/>
<dbReference type="eggNOG" id="COG0617">
    <property type="taxonomic scope" value="Bacteria"/>
</dbReference>
<dbReference type="KEGG" id="sgp:SpiGrapes_0489"/>
<evidence type="ECO:0000256" key="9">
    <source>
        <dbReference type="RuleBase" id="RU003953"/>
    </source>
</evidence>
<dbReference type="Gene3D" id="1.10.246.80">
    <property type="match status" value="1"/>
</dbReference>
<keyword evidence="3" id="KW-0819">tRNA processing</keyword>
<dbReference type="Proteomes" id="UP000005632">
    <property type="component" value="Chromosome"/>
</dbReference>
<dbReference type="STRING" id="158190.SpiGrapes_0489"/>
<accession>G8QWQ0</accession>
<dbReference type="InterPro" id="IPR006674">
    <property type="entry name" value="HD_domain"/>
</dbReference>
<dbReference type="Gene3D" id="1.10.3090.10">
    <property type="entry name" value="cca-adding enzyme, domain 2"/>
    <property type="match status" value="1"/>
</dbReference>
<protein>
    <submittedName>
        <fullName evidence="11">Putative domain HDIG-containing protein</fullName>
    </submittedName>
</protein>
<dbReference type="PANTHER" id="PTHR46173:SF1">
    <property type="entry name" value="CCA TRNA NUCLEOTIDYLTRANSFERASE 1, MITOCHONDRIAL"/>
    <property type="match status" value="1"/>
</dbReference>
<dbReference type="RefSeq" id="WP_014269193.1">
    <property type="nucleotide sequence ID" value="NC_016633.1"/>
</dbReference>
<evidence type="ECO:0000256" key="8">
    <source>
        <dbReference type="ARBA" id="ARBA00022884"/>
    </source>
</evidence>
<evidence type="ECO:0000256" key="4">
    <source>
        <dbReference type="ARBA" id="ARBA00022695"/>
    </source>
</evidence>
<keyword evidence="12" id="KW-1185">Reference proteome</keyword>
<dbReference type="NCBIfam" id="TIGR00277">
    <property type="entry name" value="HDIG"/>
    <property type="match status" value="1"/>
</dbReference>
<keyword evidence="8 9" id="KW-0694">RNA-binding</keyword>
<dbReference type="Pfam" id="PF01743">
    <property type="entry name" value="PolyA_pol"/>
    <property type="match status" value="1"/>
</dbReference>
<dbReference type="GO" id="GO:0016779">
    <property type="term" value="F:nucleotidyltransferase activity"/>
    <property type="evidence" value="ECO:0007669"/>
    <property type="project" value="UniProtKB-KW"/>
</dbReference>
<organism evidence="11 12">
    <name type="scientific">Sphaerochaeta pleomorpha (strain ATCC BAA-1885 / DSM 22778 / Grapes)</name>
    <dbReference type="NCBI Taxonomy" id="158190"/>
    <lineage>
        <taxon>Bacteria</taxon>
        <taxon>Pseudomonadati</taxon>
        <taxon>Spirochaetota</taxon>
        <taxon>Spirochaetia</taxon>
        <taxon>Spirochaetales</taxon>
        <taxon>Sphaerochaetaceae</taxon>
        <taxon>Sphaerochaeta</taxon>
    </lineage>
</organism>
<evidence type="ECO:0000313" key="12">
    <source>
        <dbReference type="Proteomes" id="UP000005632"/>
    </source>
</evidence>
<dbReference type="SUPFAM" id="SSF81301">
    <property type="entry name" value="Nucleotidyltransferase"/>
    <property type="match status" value="1"/>
</dbReference>
<comment type="similarity">
    <text evidence="9">Belongs to the tRNA nucleotidyltransferase/poly(A) polymerase family.</text>
</comment>
<evidence type="ECO:0000256" key="6">
    <source>
        <dbReference type="ARBA" id="ARBA00022741"/>
    </source>
</evidence>
<dbReference type="HOGENOM" id="CLU_015961_3_1_12"/>
<dbReference type="EMBL" id="CP003155">
    <property type="protein sequence ID" value="AEV28344.1"/>
    <property type="molecule type" value="Genomic_DNA"/>
</dbReference>
<dbReference type="InterPro" id="IPR003607">
    <property type="entry name" value="HD/PDEase_dom"/>
</dbReference>
<evidence type="ECO:0000256" key="7">
    <source>
        <dbReference type="ARBA" id="ARBA00022842"/>
    </source>
</evidence>
<dbReference type="Pfam" id="PF13735">
    <property type="entry name" value="tRNA_NucTran2_2"/>
    <property type="match status" value="1"/>
</dbReference>
<evidence type="ECO:0000256" key="2">
    <source>
        <dbReference type="ARBA" id="ARBA00022679"/>
    </source>
</evidence>
<evidence type="ECO:0000313" key="11">
    <source>
        <dbReference type="EMBL" id="AEV28344.1"/>
    </source>
</evidence>
<dbReference type="GO" id="GO:0046872">
    <property type="term" value="F:metal ion binding"/>
    <property type="evidence" value="ECO:0007669"/>
    <property type="project" value="UniProtKB-KW"/>
</dbReference>
<dbReference type="Gene3D" id="3.30.460.10">
    <property type="entry name" value="Beta Polymerase, domain 2"/>
    <property type="match status" value="1"/>
</dbReference>
<evidence type="ECO:0000256" key="1">
    <source>
        <dbReference type="ARBA" id="ARBA00001946"/>
    </source>
</evidence>
<reference evidence="11 12" key="1">
    <citation type="submission" date="2011-11" db="EMBL/GenBank/DDBJ databases">
        <title>Complete sequence of Spirochaeta sp. grapes.</title>
        <authorList>
            <consortium name="US DOE Joint Genome Institute"/>
            <person name="Lucas S."/>
            <person name="Han J."/>
            <person name="Lapidus A."/>
            <person name="Cheng J.-F."/>
            <person name="Goodwin L."/>
            <person name="Pitluck S."/>
            <person name="Peters L."/>
            <person name="Ovchinnikova G."/>
            <person name="Munk A.C."/>
            <person name="Detter J.C."/>
            <person name="Han C."/>
            <person name="Tapia R."/>
            <person name="Land M."/>
            <person name="Hauser L."/>
            <person name="Kyrpides N."/>
            <person name="Ivanova N."/>
            <person name="Pagani I."/>
            <person name="Ritalahtilisa K."/>
            <person name="Loeffler F."/>
            <person name="Woyke T."/>
        </authorList>
    </citation>
    <scope>NUCLEOTIDE SEQUENCE [LARGE SCALE GENOMIC DNA]</scope>
    <source>
        <strain evidence="12">ATCC BAA-1885 / DSM 22778 / Grapes</strain>
    </source>
</reference>
<dbReference type="Pfam" id="PF12627">
    <property type="entry name" value="PolyA_pol_RNAbd"/>
    <property type="match status" value="1"/>
</dbReference>
<keyword evidence="4" id="KW-0548">Nucleotidyltransferase</keyword>
<evidence type="ECO:0000259" key="10">
    <source>
        <dbReference type="PROSITE" id="PS51831"/>
    </source>
</evidence>
<dbReference type="PROSITE" id="PS51831">
    <property type="entry name" value="HD"/>
    <property type="match status" value="1"/>
</dbReference>
<dbReference type="InterPro" id="IPR032810">
    <property type="entry name" value="CCA-adding_enz_C"/>
</dbReference>
<dbReference type="InterPro" id="IPR050264">
    <property type="entry name" value="Bact_CCA-adding_enz_type3_sf"/>
</dbReference>
<dbReference type="InterPro" id="IPR006675">
    <property type="entry name" value="HDIG_dom"/>
</dbReference>
<keyword evidence="5" id="KW-0479">Metal-binding</keyword>
<dbReference type="InterPro" id="IPR032828">
    <property type="entry name" value="PolyA_RNA-bd"/>
</dbReference>
<dbReference type="CDD" id="cd05398">
    <property type="entry name" value="NT_ClassII-CCAase"/>
    <property type="match status" value="1"/>
</dbReference>
<evidence type="ECO:0000256" key="5">
    <source>
        <dbReference type="ARBA" id="ARBA00022723"/>
    </source>
</evidence>
<sequence>MQKFPVSSSIKRFASRFKDAGFSLYIVGGAIRDYLLGIENDDFDFTTDAEPTEVISLFHHVIPTGIAHGTVTVIFEKQKFEVTTFRSDGSYVDGRHPESVTFIRNLEEDLKRRDFTINAFAADCSTGEIIDLHDGRKDLKNQCIRAIGDPQLRFKEDALRIFRGCRLASKLNFSIEKETLEAMRDLKDNLLLVSMERIRDELFKMVESNQPIIGLTYLKQTSILTLLFPALAKGEGIEQGGMHHQDILSHNFSSCQAAADMHFPLEVRLAALFHDIGKSTTIANKNGVNTFYQHEIVGQKETKKIMSHLKASNEQINTVSLLVREHMFSYKEDWTDSAVRRFINRVGLAYIPLLFQLRLADQKAIHDSIDITMVSELDGRIQKILSAHDALSIRDLAINGNDLMQAGIPKGPRIGQLLNLLLETVLDDPKQNKKEQLLAIAESYQSELGTTTLS</sequence>
<dbReference type="GO" id="GO:0000049">
    <property type="term" value="F:tRNA binding"/>
    <property type="evidence" value="ECO:0007669"/>
    <property type="project" value="TreeGrafter"/>
</dbReference>
<dbReference type="PANTHER" id="PTHR46173">
    <property type="entry name" value="CCA TRNA NUCLEOTIDYLTRANSFERASE 1, MITOCHONDRIAL"/>
    <property type="match status" value="1"/>
</dbReference>
<dbReference type="OrthoDB" id="9805698at2"/>
<dbReference type="AlphaFoldDB" id="G8QWQ0"/>
<evidence type="ECO:0000256" key="3">
    <source>
        <dbReference type="ARBA" id="ARBA00022694"/>
    </source>
</evidence>
<dbReference type="GO" id="GO:0000166">
    <property type="term" value="F:nucleotide binding"/>
    <property type="evidence" value="ECO:0007669"/>
    <property type="project" value="UniProtKB-KW"/>
</dbReference>